<dbReference type="AlphaFoldDB" id="A0A1J1HMG6"/>
<gene>
    <name evidence="2" type="ORF">CLUMA_CG002479</name>
</gene>
<dbReference type="EMBL" id="CVRI01000009">
    <property type="protein sequence ID" value="CRK88588.1"/>
    <property type="molecule type" value="Genomic_DNA"/>
</dbReference>
<dbReference type="Proteomes" id="UP000183832">
    <property type="component" value="Unassembled WGS sequence"/>
</dbReference>
<reference evidence="2 3" key="1">
    <citation type="submission" date="2015-04" db="EMBL/GenBank/DDBJ databases">
        <authorList>
            <person name="Syromyatnikov M.Y."/>
            <person name="Popov V.N."/>
        </authorList>
    </citation>
    <scope>NUCLEOTIDE SEQUENCE [LARGE SCALE GENOMIC DNA]</scope>
</reference>
<name>A0A1J1HMG6_9DIPT</name>
<feature type="signal peptide" evidence="1">
    <location>
        <begin position="1"/>
        <end position="24"/>
    </location>
</feature>
<evidence type="ECO:0000313" key="2">
    <source>
        <dbReference type="EMBL" id="CRK88588.1"/>
    </source>
</evidence>
<evidence type="ECO:0000256" key="1">
    <source>
        <dbReference type="SAM" id="SignalP"/>
    </source>
</evidence>
<sequence>MKVFKALSFFIILGAFHFSRFSDAKRVITYPSITCSGSNKTAVITECYSRLVAKETHGFNLLAYDFSMKIGNNFQTLISGSDIDICEILSGKQSNAVRYGLNIIRKSIPKRSLRPCPLSGHHDLVNITAGRLDSKASNIPEATYLCSLRFFNDDDQNVASLKIVAESKDVQD</sequence>
<proteinExistence type="predicted"/>
<organism evidence="2 3">
    <name type="scientific">Clunio marinus</name>
    <dbReference type="NCBI Taxonomy" id="568069"/>
    <lineage>
        <taxon>Eukaryota</taxon>
        <taxon>Metazoa</taxon>
        <taxon>Ecdysozoa</taxon>
        <taxon>Arthropoda</taxon>
        <taxon>Hexapoda</taxon>
        <taxon>Insecta</taxon>
        <taxon>Pterygota</taxon>
        <taxon>Neoptera</taxon>
        <taxon>Endopterygota</taxon>
        <taxon>Diptera</taxon>
        <taxon>Nematocera</taxon>
        <taxon>Chironomoidea</taxon>
        <taxon>Chironomidae</taxon>
        <taxon>Clunio</taxon>
    </lineage>
</organism>
<evidence type="ECO:0000313" key="3">
    <source>
        <dbReference type="Proteomes" id="UP000183832"/>
    </source>
</evidence>
<accession>A0A1J1HMG6</accession>
<keyword evidence="3" id="KW-1185">Reference proteome</keyword>
<protein>
    <submittedName>
        <fullName evidence="2">CLUMA_CG002479, isoform A</fullName>
    </submittedName>
</protein>
<keyword evidence="1" id="KW-0732">Signal</keyword>
<feature type="chain" id="PRO_5009619005" evidence="1">
    <location>
        <begin position="25"/>
        <end position="172"/>
    </location>
</feature>